<dbReference type="EMBL" id="JAYKXN010000006">
    <property type="protein sequence ID" value="KAK7278544.1"/>
    <property type="molecule type" value="Genomic_DNA"/>
</dbReference>
<sequence>MAGERENLEEPLEKEGSLVGECDGKGLLGSDLHIDGVFTGGNDADKVNDDVGFDGSKEDVKDVCPIGGGASGDRLEGSENLGSLESKSENERAELYGNDATMKTLDEQKNIDHSKVNKILEKEGVSDVVQVESDVWQSIEGQAKAGFSEQVGSHGEQDIEDEEFDDAEQRKTTDEKIVKRRSVKSSGKFFQATYELRTEKEGEFSVYDIVWGKVKSHPWWPGQIFDPSDASVQAKKYSRKDRYLVAYFGDKTFAWNEASQLKPFRTHFPYIIKQSSSEVFQNAVDCALDEVTRRVEFGLACSCIPKHIYDKIKLQIVENAGIQQELNLVNRVDESLSTNSFSPVKLLEYLKALSEFPTGSFGRLELLIAKAQLLAFYRLKGYSSLPELQYGGGLDNDVDASIDDTDKHLNVVNKHATHVSKRDGETGTGNLKTAKRSGHKRKHNLKDSLYPEKKQRSLPELSGTPDPKNGDYQSDEATDNPITPASTKKRTIDHCAAVSGMKYGRKTIAVAKVSSTTKQPFKIGECIRRVASQLTKPPSMLKCSGDGYQLEDGSPDGFSGNGSDVLSPHLEETQKSSLIAPSEYSSLDDLLSLLKLVAQEPLVDYGFLNVIVSFFSDFRNSIVVANDSGKEISPTKKVSAKTKKRPAAGSPKTFEFDDLGGMCLADMVIQRGSVEQQSKKSSRKDSEHTPAEAEKPVQVAPTLRIYSRKRRSDKNHAELPEKPSSCTDEKSTAEIVLNFAELDSVPSEITLNKIFRRFGPLNESETEVDRGSSRARVVFKRCADAEVAFSSAKKFNIFGSILVNYKLNYTPSTFFKASPPATTQD</sequence>
<feature type="region of interest" description="Disordered" evidence="1">
    <location>
        <begin position="415"/>
        <end position="488"/>
    </location>
</feature>
<dbReference type="PANTHER" id="PTHR42851">
    <property type="entry name" value="ALDOLASE-RELATED"/>
    <property type="match status" value="1"/>
</dbReference>
<dbReference type="CDD" id="cd05162">
    <property type="entry name" value="PWWP"/>
    <property type="match status" value="1"/>
</dbReference>
<evidence type="ECO:0000256" key="1">
    <source>
        <dbReference type="SAM" id="MobiDB-lite"/>
    </source>
</evidence>
<dbReference type="AlphaFoldDB" id="A0AAN9IHB3"/>
<proteinExistence type="predicted"/>
<evidence type="ECO:0000259" key="2">
    <source>
        <dbReference type="PROSITE" id="PS50812"/>
    </source>
</evidence>
<feature type="compositionally biased region" description="Basic residues" evidence="1">
    <location>
        <begin position="433"/>
        <end position="444"/>
    </location>
</feature>
<dbReference type="PANTHER" id="PTHR42851:SF23">
    <property type="entry name" value="PWWP DOMAIN PROTEIN"/>
    <property type="match status" value="1"/>
</dbReference>
<name>A0AAN9IHB3_CLITE</name>
<keyword evidence="4" id="KW-1185">Reference proteome</keyword>
<protein>
    <recommendedName>
        <fullName evidence="2">PWWP domain-containing protein</fullName>
    </recommendedName>
</protein>
<feature type="region of interest" description="Disordered" evidence="1">
    <location>
        <begin position="146"/>
        <end position="173"/>
    </location>
</feature>
<feature type="compositionally biased region" description="Basic and acidic residues" evidence="1">
    <location>
        <begin position="683"/>
        <end position="695"/>
    </location>
</feature>
<gene>
    <name evidence="3" type="ORF">RJT34_23574</name>
</gene>
<feature type="compositionally biased region" description="Basic and acidic residues" evidence="1">
    <location>
        <begin position="714"/>
        <end position="727"/>
    </location>
</feature>
<dbReference type="SMART" id="SM00293">
    <property type="entry name" value="PWWP"/>
    <property type="match status" value="1"/>
</dbReference>
<evidence type="ECO:0000313" key="4">
    <source>
        <dbReference type="Proteomes" id="UP001359559"/>
    </source>
</evidence>
<dbReference type="Proteomes" id="UP001359559">
    <property type="component" value="Unassembled WGS sequence"/>
</dbReference>
<comment type="caution">
    <text evidence="3">The sequence shown here is derived from an EMBL/GenBank/DDBJ whole genome shotgun (WGS) entry which is preliminary data.</text>
</comment>
<dbReference type="SUPFAM" id="SSF63748">
    <property type="entry name" value="Tudor/PWWP/MBT"/>
    <property type="match status" value="1"/>
</dbReference>
<feature type="region of interest" description="Disordered" evidence="1">
    <location>
        <begin position="49"/>
        <end position="91"/>
    </location>
</feature>
<dbReference type="PROSITE" id="PS50812">
    <property type="entry name" value="PWWP"/>
    <property type="match status" value="1"/>
</dbReference>
<evidence type="ECO:0000313" key="3">
    <source>
        <dbReference type="EMBL" id="KAK7278544.1"/>
    </source>
</evidence>
<organism evidence="3 4">
    <name type="scientific">Clitoria ternatea</name>
    <name type="common">Butterfly pea</name>
    <dbReference type="NCBI Taxonomy" id="43366"/>
    <lineage>
        <taxon>Eukaryota</taxon>
        <taxon>Viridiplantae</taxon>
        <taxon>Streptophyta</taxon>
        <taxon>Embryophyta</taxon>
        <taxon>Tracheophyta</taxon>
        <taxon>Spermatophyta</taxon>
        <taxon>Magnoliopsida</taxon>
        <taxon>eudicotyledons</taxon>
        <taxon>Gunneridae</taxon>
        <taxon>Pentapetalae</taxon>
        <taxon>rosids</taxon>
        <taxon>fabids</taxon>
        <taxon>Fabales</taxon>
        <taxon>Fabaceae</taxon>
        <taxon>Papilionoideae</taxon>
        <taxon>50 kb inversion clade</taxon>
        <taxon>NPAAA clade</taxon>
        <taxon>indigoferoid/millettioid clade</taxon>
        <taxon>Phaseoleae</taxon>
        <taxon>Clitoria</taxon>
    </lineage>
</organism>
<feature type="region of interest" description="Disordered" evidence="1">
    <location>
        <begin position="673"/>
        <end position="727"/>
    </location>
</feature>
<reference evidence="3 4" key="1">
    <citation type="submission" date="2024-01" db="EMBL/GenBank/DDBJ databases">
        <title>The genomes of 5 underutilized Papilionoideae crops provide insights into root nodulation and disease resistance.</title>
        <authorList>
            <person name="Yuan L."/>
        </authorList>
    </citation>
    <scope>NUCLEOTIDE SEQUENCE [LARGE SCALE GENOMIC DNA]</scope>
    <source>
        <strain evidence="3">LY-2023</strain>
        <tissue evidence="3">Leaf</tissue>
    </source>
</reference>
<feature type="domain" description="PWWP" evidence="2">
    <location>
        <begin position="206"/>
        <end position="267"/>
    </location>
</feature>
<feature type="compositionally biased region" description="Basic and acidic residues" evidence="1">
    <location>
        <begin position="49"/>
        <end position="62"/>
    </location>
</feature>
<accession>A0AAN9IHB3</accession>
<dbReference type="Pfam" id="PF00855">
    <property type="entry name" value="PWWP"/>
    <property type="match status" value="1"/>
</dbReference>
<feature type="compositionally biased region" description="Basic and acidic residues" evidence="1">
    <location>
        <begin position="445"/>
        <end position="457"/>
    </location>
</feature>
<dbReference type="InterPro" id="IPR053063">
    <property type="entry name" value="PWWP_domain_containing_PDP"/>
</dbReference>
<dbReference type="InterPro" id="IPR000313">
    <property type="entry name" value="PWWP_dom"/>
</dbReference>
<feature type="region of interest" description="Disordered" evidence="1">
    <location>
        <begin position="633"/>
        <end position="653"/>
    </location>
</feature>
<dbReference type="Gene3D" id="2.30.30.140">
    <property type="match status" value="1"/>
</dbReference>